<keyword evidence="2" id="KW-1185">Reference proteome</keyword>
<evidence type="ECO:0000313" key="2">
    <source>
        <dbReference type="Proteomes" id="UP000295096"/>
    </source>
</evidence>
<protein>
    <submittedName>
        <fullName evidence="1">Uncharacterized protein</fullName>
    </submittedName>
</protein>
<organism evidence="1 2">
    <name type="scientific">Dankookia rubra</name>
    <dbReference type="NCBI Taxonomy" id="1442381"/>
    <lineage>
        <taxon>Bacteria</taxon>
        <taxon>Pseudomonadati</taxon>
        <taxon>Pseudomonadota</taxon>
        <taxon>Alphaproteobacteria</taxon>
        <taxon>Acetobacterales</taxon>
        <taxon>Roseomonadaceae</taxon>
        <taxon>Dankookia</taxon>
    </lineage>
</organism>
<accession>A0A4R5QGB8</accession>
<dbReference type="Proteomes" id="UP000295096">
    <property type="component" value="Unassembled WGS sequence"/>
</dbReference>
<dbReference type="AlphaFoldDB" id="A0A4R5QGB8"/>
<dbReference type="OrthoDB" id="7284084at2"/>
<sequence length="125" mass="13507">MLEVAPLRHHTAVAEKQLHRREENRMTRLRKSTGVGLVLLAAGLAACAPQQQVTPPAAVAPAAASGATTAPPPGDHQAMMAHCTEMRQQMRQGAQMSPDMQRMATYCQHMDHTMGAQRGRSGPYP</sequence>
<comment type="caution">
    <text evidence="1">The sequence shown here is derived from an EMBL/GenBank/DDBJ whole genome shotgun (WGS) entry which is preliminary data.</text>
</comment>
<dbReference type="EMBL" id="SMSJ01000014">
    <property type="protein sequence ID" value="TDH62116.1"/>
    <property type="molecule type" value="Genomic_DNA"/>
</dbReference>
<name>A0A4R5QGB8_9PROT</name>
<reference evidence="1 2" key="1">
    <citation type="journal article" date="2016" name="J. Microbiol.">
        <title>Dankookia rubra gen. nov., sp. nov., an alphaproteobacterium isolated from sediment of a shallow stream.</title>
        <authorList>
            <person name="Kim W.H."/>
            <person name="Kim D.H."/>
            <person name="Kang K."/>
            <person name="Ahn T.Y."/>
        </authorList>
    </citation>
    <scope>NUCLEOTIDE SEQUENCE [LARGE SCALE GENOMIC DNA]</scope>
    <source>
        <strain evidence="1 2">JCM30602</strain>
    </source>
</reference>
<dbReference type="RefSeq" id="WP_133289056.1">
    <property type="nucleotide sequence ID" value="NZ_SMSJ01000014.1"/>
</dbReference>
<proteinExistence type="predicted"/>
<gene>
    <name evidence="1" type="ORF">E2C06_13115</name>
</gene>
<evidence type="ECO:0000313" key="1">
    <source>
        <dbReference type="EMBL" id="TDH62116.1"/>
    </source>
</evidence>